<keyword evidence="4 7" id="KW-0812">Transmembrane</keyword>
<protein>
    <submittedName>
        <fullName evidence="8">Sugar ABC transporter permease</fullName>
    </submittedName>
</protein>
<organism evidence="8 9">
    <name type="scientific">Anaerocolumna cellulosilytica</name>
    <dbReference type="NCBI Taxonomy" id="433286"/>
    <lineage>
        <taxon>Bacteria</taxon>
        <taxon>Bacillati</taxon>
        <taxon>Bacillota</taxon>
        <taxon>Clostridia</taxon>
        <taxon>Lachnospirales</taxon>
        <taxon>Lachnospiraceae</taxon>
        <taxon>Anaerocolumna</taxon>
    </lineage>
</organism>
<evidence type="ECO:0000256" key="4">
    <source>
        <dbReference type="ARBA" id="ARBA00022692"/>
    </source>
</evidence>
<proteinExistence type="inferred from homology"/>
<feature type="transmembrane region" description="Helical" evidence="7">
    <location>
        <begin position="196"/>
        <end position="221"/>
    </location>
</feature>
<dbReference type="InterPro" id="IPR035906">
    <property type="entry name" value="MetI-like_sf"/>
</dbReference>
<evidence type="ECO:0000256" key="5">
    <source>
        <dbReference type="ARBA" id="ARBA00022989"/>
    </source>
</evidence>
<keyword evidence="3" id="KW-1003">Cell membrane</keyword>
<accession>A0A6S6RCB6</accession>
<keyword evidence="2 7" id="KW-0813">Transport</keyword>
<dbReference type="EMBL" id="AP023367">
    <property type="protein sequence ID" value="BCJ96872.1"/>
    <property type="molecule type" value="Genomic_DNA"/>
</dbReference>
<feature type="transmembrane region" description="Helical" evidence="7">
    <location>
        <begin position="154"/>
        <end position="175"/>
    </location>
</feature>
<comment type="subcellular location">
    <subcellularLocation>
        <location evidence="1 7">Cell membrane</location>
        <topology evidence="1 7">Multi-pass membrane protein</topology>
    </subcellularLocation>
</comment>
<keyword evidence="5 7" id="KW-1133">Transmembrane helix</keyword>
<dbReference type="KEGG" id="acel:acsn021_44410"/>
<dbReference type="InterPro" id="IPR000515">
    <property type="entry name" value="MetI-like"/>
</dbReference>
<dbReference type="Pfam" id="PF00528">
    <property type="entry name" value="BPD_transp_1"/>
    <property type="match status" value="1"/>
</dbReference>
<feature type="transmembrane region" description="Helical" evidence="7">
    <location>
        <begin position="25"/>
        <end position="46"/>
    </location>
</feature>
<dbReference type="AlphaFoldDB" id="A0A6S6RCB6"/>
<feature type="transmembrane region" description="Helical" evidence="7">
    <location>
        <begin position="84"/>
        <end position="111"/>
    </location>
</feature>
<dbReference type="Proteomes" id="UP000515561">
    <property type="component" value="Chromosome"/>
</dbReference>
<dbReference type="SUPFAM" id="SSF161098">
    <property type="entry name" value="MetI-like"/>
    <property type="match status" value="1"/>
</dbReference>
<dbReference type="CDD" id="cd06261">
    <property type="entry name" value="TM_PBP2"/>
    <property type="match status" value="1"/>
</dbReference>
<evidence type="ECO:0000256" key="1">
    <source>
        <dbReference type="ARBA" id="ARBA00004651"/>
    </source>
</evidence>
<dbReference type="PROSITE" id="PS50928">
    <property type="entry name" value="ABC_TM1"/>
    <property type="match status" value="1"/>
</dbReference>
<evidence type="ECO:0000256" key="2">
    <source>
        <dbReference type="ARBA" id="ARBA00022448"/>
    </source>
</evidence>
<dbReference type="PANTHER" id="PTHR43744:SF9">
    <property type="entry name" value="POLYGALACTURONAN_RHAMNOGALACTURONAN TRANSPORT SYSTEM PERMEASE PROTEIN YTCP"/>
    <property type="match status" value="1"/>
</dbReference>
<feature type="transmembrane region" description="Helical" evidence="7">
    <location>
        <begin position="123"/>
        <end position="142"/>
    </location>
</feature>
<name>A0A6S6RCB6_9FIRM</name>
<reference evidence="8 9" key="1">
    <citation type="journal article" date="2016" name="Int. J. Syst. Evol. Microbiol.">
        <title>Descriptions of Anaerotaenia torta gen. nov., sp. nov. and Anaerocolumna cellulosilytica gen. nov., sp. nov. isolated from a methanogenic reactor of cattle waste.</title>
        <authorList>
            <person name="Uek A."/>
            <person name="Ohtaki Y."/>
            <person name="Kaku N."/>
            <person name="Ueki K."/>
        </authorList>
    </citation>
    <scope>NUCLEOTIDE SEQUENCE [LARGE SCALE GENOMIC DNA]</scope>
    <source>
        <strain evidence="8 9">SN021</strain>
    </source>
</reference>
<keyword evidence="9" id="KW-1185">Reference proteome</keyword>
<dbReference type="Gene3D" id="1.10.3720.10">
    <property type="entry name" value="MetI-like"/>
    <property type="match status" value="1"/>
</dbReference>
<dbReference type="RefSeq" id="WP_197978587.1">
    <property type="nucleotide sequence ID" value="NZ_AP023367.1"/>
</dbReference>
<evidence type="ECO:0000313" key="8">
    <source>
        <dbReference type="EMBL" id="BCJ96872.1"/>
    </source>
</evidence>
<evidence type="ECO:0000256" key="6">
    <source>
        <dbReference type="ARBA" id="ARBA00023136"/>
    </source>
</evidence>
<comment type="similarity">
    <text evidence="7">Belongs to the binding-protein-dependent transport system permease family.</text>
</comment>
<evidence type="ECO:0000313" key="9">
    <source>
        <dbReference type="Proteomes" id="UP000515561"/>
    </source>
</evidence>
<gene>
    <name evidence="8" type="ORF">acsn021_44410</name>
</gene>
<keyword evidence="6 7" id="KW-0472">Membrane</keyword>
<dbReference type="PANTHER" id="PTHR43744">
    <property type="entry name" value="ABC TRANSPORTER PERMEASE PROTEIN MG189-RELATED-RELATED"/>
    <property type="match status" value="1"/>
</dbReference>
<dbReference type="GO" id="GO:0055085">
    <property type="term" value="P:transmembrane transport"/>
    <property type="evidence" value="ECO:0007669"/>
    <property type="project" value="InterPro"/>
</dbReference>
<evidence type="ECO:0000256" key="3">
    <source>
        <dbReference type="ARBA" id="ARBA00022475"/>
    </source>
</evidence>
<sequence length="306" mass="34567">MAAEKNVARIKVKKIMGREEKVMKAFFYIIITAFALICLFPFLLMITSSFMNEKEIITEGYKLFPKEINFSAYKFLFNNSKNLISSYGVTITIAVVGTLLGLFFMSMAGYVLCRKDFKYRNQIAFFIYFTTLFSGGLIPSYILMVNGLGLKDSIWSMILPGLMSPWSIFLMRNFMKAIPDSLYESGAIDGAGDFYIYWKVFVPLAKPSLATIGLFLTLGYWNEWYNAMLYIQSSKKYPLQYFLQRIVTQANVQLLIQQGITVSTADLPSESIKMATAVVAIGPIILVYPFVQKYFVSGLTVGAVKG</sequence>
<feature type="transmembrane region" description="Helical" evidence="7">
    <location>
        <begin position="272"/>
        <end position="291"/>
    </location>
</feature>
<dbReference type="GO" id="GO:0005886">
    <property type="term" value="C:plasma membrane"/>
    <property type="evidence" value="ECO:0007669"/>
    <property type="project" value="UniProtKB-SubCell"/>
</dbReference>
<evidence type="ECO:0000256" key="7">
    <source>
        <dbReference type="RuleBase" id="RU363032"/>
    </source>
</evidence>